<feature type="compositionally biased region" description="Acidic residues" evidence="1">
    <location>
        <begin position="104"/>
        <end position="116"/>
    </location>
</feature>
<organism evidence="2 3">
    <name type="scientific">Trichoderma guizhouense</name>
    <dbReference type="NCBI Taxonomy" id="1491466"/>
    <lineage>
        <taxon>Eukaryota</taxon>
        <taxon>Fungi</taxon>
        <taxon>Dikarya</taxon>
        <taxon>Ascomycota</taxon>
        <taxon>Pezizomycotina</taxon>
        <taxon>Sordariomycetes</taxon>
        <taxon>Hypocreomycetidae</taxon>
        <taxon>Hypocreales</taxon>
        <taxon>Hypocreaceae</taxon>
        <taxon>Trichoderma</taxon>
    </lineage>
</organism>
<name>A0A1T3CRJ8_9HYPO</name>
<comment type="caution">
    <text evidence="2">The sequence shown here is derived from an EMBL/GenBank/DDBJ whole genome shotgun (WGS) entry which is preliminary data.</text>
</comment>
<evidence type="ECO:0000313" key="3">
    <source>
        <dbReference type="Proteomes" id="UP000191004"/>
    </source>
</evidence>
<evidence type="ECO:0000256" key="1">
    <source>
        <dbReference type="SAM" id="MobiDB-lite"/>
    </source>
</evidence>
<dbReference type="EMBL" id="LVVK01000008">
    <property type="protein sequence ID" value="OPB43676.1"/>
    <property type="molecule type" value="Genomic_DNA"/>
</dbReference>
<dbReference type="AlphaFoldDB" id="A0A1T3CRJ8"/>
<feature type="region of interest" description="Disordered" evidence="1">
    <location>
        <begin position="97"/>
        <end position="116"/>
    </location>
</feature>
<accession>A0A1T3CRJ8</accession>
<protein>
    <submittedName>
        <fullName evidence="2">Uncharacterized protein</fullName>
    </submittedName>
</protein>
<dbReference type="Proteomes" id="UP000191004">
    <property type="component" value="Unassembled WGS sequence"/>
</dbReference>
<proteinExistence type="predicted"/>
<reference evidence="2 3" key="1">
    <citation type="submission" date="2016-04" db="EMBL/GenBank/DDBJ databases">
        <title>Multiple horizontal gene transfer events from other fungi enriched the ability of the initially mycotrophic fungus Trichoderma (Ascomycota) to feed on dead plant biomass.</title>
        <authorList>
            <person name="Atanasova L."/>
            <person name="Chenthamara K."/>
            <person name="Zhang J."/>
            <person name="Grujic M."/>
            <person name="Henrissat B."/>
            <person name="Kuo A."/>
            <person name="Aertz A."/>
            <person name="Salamov A."/>
            <person name="Lipzen A."/>
            <person name="Labutti K."/>
            <person name="Barry K."/>
            <person name="Miao Y."/>
            <person name="Rahimi M.J."/>
            <person name="Shen Q."/>
            <person name="Grigoriev I.V."/>
            <person name="Kubicek C.P."/>
            <person name="Druzhinina I.S."/>
        </authorList>
    </citation>
    <scope>NUCLEOTIDE SEQUENCE [LARGE SCALE GENOMIC DNA]</scope>
    <source>
        <strain evidence="2 3">NJAU 4742</strain>
    </source>
</reference>
<feature type="region of interest" description="Disordered" evidence="1">
    <location>
        <begin position="1025"/>
        <end position="1049"/>
    </location>
</feature>
<sequence length="1049" mass="119913">MDGESIDPKASALNAKLGDDVDLDDTKSVMSDLSTDEFTTDLNIDFRDAMNRTEDIKPFLSLHTVADFPGGVSVDGVGDISAPLTEIQAQQIIAYTEENNPVYQDDDTEGDDTEDADTGDRVTTFLSIDSSQFTLDDSVWLDIIQDCLDQAARDRNITTPLRADPWAMILVRHGNTYGKQELVQVYEPDCPGCIAIFLPSIHEGGEIAVKSGETEEVVFAPYQAAQSFSTDDFHIESRPIQSGYAWALICGVRYETLWRPLRHTLRRWIEKDSESRSQDIIFCPLEHNYTNGTISEYYLTGEDDYRVQVLQCISFKIPFEVFLAKISKKDNYDLARETGQSTKRQVYIFGLDAHRITNPRFLVDEKALVPHTDLDYTAVVIIPRDTVLPFFYGTGSLDVVESLLVNYARACLQKPYHALHTVVFKQIWDFMTARTAENTDGHWARLTIPDYHLLDVLEALCATKSYSWFSRFGVHYARDLPKLTFSRFRARLDTAYLRDKKLHKEIEAVLSAVIIAYSRPAQQIKAVKTIIDVRQGRSQGGRPRPRLVEIPSHTLPFVRQVLTACIEACGTKQLTAQDGQALVGFSLYFDDPFAILSLIKDKIGLERQPAAILGFIHKVDYYGKSGYLPQEEALQLTQDVAKSLITSTDFIQWRGIADGYYFKKDEDLDTSFVHYNYNEDIYIDERFHPRTFKPRISLQEMDEKRRLEAEHEYYLEDDYDDHEYPYADSYRNCIYIDKDPLKCFKDRLDENSHEHLYGRSQPSTSSPPGIEENGVHYRSFYCFFEQLFGRIEQFDEVLELLISKVVKTAPHIPHTEFDTLWIPLAKEVLVTRNLLVDASRESLVSGLLSAILKAYVNTWVGQYPKRPSLVREGVHCSCPDCKGLNVFLADPSLRAGRFKADRTRVQHLLDEMTRANVDFKSDMMEDADSVALTVIKTLRLFAHELRQWGNRRYYASKEVAKFGQRRIEFVFGTEWMSFMSMGHLGGVGFDNLEIRILLRIYNGLDPFSIAVRSLNNFFRGLPQPPKVAGQASHPARKRKWSEADSSSDY</sequence>
<evidence type="ECO:0000313" key="2">
    <source>
        <dbReference type="EMBL" id="OPB43676.1"/>
    </source>
</evidence>
<dbReference type="OrthoDB" id="27483at2759"/>
<keyword evidence="3" id="KW-1185">Reference proteome</keyword>
<gene>
    <name evidence="2" type="ORF">A0O28_0099640</name>
</gene>